<feature type="region of interest" description="Disordered" evidence="1">
    <location>
        <begin position="26"/>
        <end position="45"/>
    </location>
</feature>
<sequence length="232" mass="25170">MLTTTLLLTSWSVSVCLGASAVTFSTPKGVSSAPRQETTGGATRNNGACLSNALASKDTVTPLIPNTSLGLTVSERPTFFVYVPKTTAKEATFTLQDADRNLIYRTKVALSETGGVIRITVPETVKALEIDNDYRWVVEIHCIADLDPDNPFAEGWLRRTSVNANLAGKLETAKTSLERAIAYSQEGIWYEALANMADALRSQPQDSTLIKSWEEFLTSVGLQAIAKRPLTL</sequence>
<protein>
    <recommendedName>
        <fullName evidence="5">DUF928 domain-containing protein</fullName>
    </recommendedName>
</protein>
<feature type="signal peptide" evidence="2">
    <location>
        <begin position="1"/>
        <end position="21"/>
    </location>
</feature>
<keyword evidence="4" id="KW-1185">Reference proteome</keyword>
<feature type="chain" id="PRO_5043640811" description="DUF928 domain-containing protein" evidence="2">
    <location>
        <begin position="22"/>
        <end position="232"/>
    </location>
</feature>
<dbReference type="AlphaFoldDB" id="A0AAV3XM14"/>
<organism evidence="3 4">
    <name type="scientific">Microseira wollei NIES-4236</name>
    <dbReference type="NCBI Taxonomy" id="2530354"/>
    <lineage>
        <taxon>Bacteria</taxon>
        <taxon>Bacillati</taxon>
        <taxon>Cyanobacteriota</taxon>
        <taxon>Cyanophyceae</taxon>
        <taxon>Oscillatoriophycideae</taxon>
        <taxon>Aerosakkonematales</taxon>
        <taxon>Aerosakkonemataceae</taxon>
        <taxon>Microseira</taxon>
    </lineage>
</organism>
<gene>
    <name evidence="3" type="ORF">MiSe_66450</name>
</gene>
<evidence type="ECO:0000313" key="3">
    <source>
        <dbReference type="EMBL" id="GET41831.1"/>
    </source>
</evidence>
<evidence type="ECO:0000256" key="2">
    <source>
        <dbReference type="SAM" id="SignalP"/>
    </source>
</evidence>
<evidence type="ECO:0000313" key="4">
    <source>
        <dbReference type="Proteomes" id="UP001050975"/>
    </source>
</evidence>
<evidence type="ECO:0008006" key="5">
    <source>
        <dbReference type="Google" id="ProtNLM"/>
    </source>
</evidence>
<name>A0AAV3XM14_9CYAN</name>
<dbReference type="InterPro" id="IPR010328">
    <property type="entry name" value="DUF928"/>
</dbReference>
<accession>A0AAV3XM14</accession>
<proteinExistence type="predicted"/>
<evidence type="ECO:0000256" key="1">
    <source>
        <dbReference type="SAM" id="MobiDB-lite"/>
    </source>
</evidence>
<dbReference type="RefSeq" id="WP_226588480.1">
    <property type="nucleotide sequence ID" value="NZ_BLAY01000136.1"/>
</dbReference>
<dbReference type="EMBL" id="BLAY01000136">
    <property type="protein sequence ID" value="GET41831.1"/>
    <property type="molecule type" value="Genomic_DNA"/>
</dbReference>
<reference evidence="3" key="1">
    <citation type="submission" date="2019-10" db="EMBL/GenBank/DDBJ databases">
        <title>Draft genome sequece of Microseira wollei NIES-4236.</title>
        <authorList>
            <person name="Yamaguchi H."/>
            <person name="Suzuki S."/>
            <person name="Kawachi M."/>
        </authorList>
    </citation>
    <scope>NUCLEOTIDE SEQUENCE</scope>
    <source>
        <strain evidence="3">NIES-4236</strain>
    </source>
</reference>
<dbReference type="Proteomes" id="UP001050975">
    <property type="component" value="Unassembled WGS sequence"/>
</dbReference>
<dbReference type="Pfam" id="PF06051">
    <property type="entry name" value="DUF928"/>
    <property type="match status" value="1"/>
</dbReference>
<comment type="caution">
    <text evidence="3">The sequence shown here is derived from an EMBL/GenBank/DDBJ whole genome shotgun (WGS) entry which is preliminary data.</text>
</comment>
<keyword evidence="2" id="KW-0732">Signal</keyword>